<sequence length="218" mass="23831">MHSISKNLISISLLSIALGFTSPAFAHKHAMHTDTILANDKISLTDAALRDLWIGHAFWVRAVVTETMNGNSVAAAVAEKETVNNAKQLAASIEPFYGKAASETLFKLLAGHYTAVKGYLIATQNKNETRQNETRQDMIDNVEQIAAFLSKANPNLPIDALRGMLLAHGGHHIQQIQQVANQQYAEEAQTWEAMKTHMVGIADALTVALAKQFPAQFK</sequence>
<dbReference type="RefSeq" id="WP_124945248.1">
    <property type="nucleotide sequence ID" value="NZ_BHVT01000009.1"/>
</dbReference>
<dbReference type="EMBL" id="SMCO01000007">
    <property type="protein sequence ID" value="TCV86421.1"/>
    <property type="molecule type" value="Genomic_DNA"/>
</dbReference>
<comment type="caution">
    <text evidence="2">The sequence shown here is derived from an EMBL/GenBank/DDBJ whole genome shotgun (WGS) entry which is preliminary data.</text>
</comment>
<reference evidence="2 3" key="1">
    <citation type="submission" date="2019-03" db="EMBL/GenBank/DDBJ databases">
        <title>Genomic Encyclopedia of Type Strains, Phase IV (KMG-IV): sequencing the most valuable type-strain genomes for metagenomic binning, comparative biology and taxonomic classification.</title>
        <authorList>
            <person name="Goeker M."/>
        </authorList>
    </citation>
    <scope>NUCLEOTIDE SEQUENCE [LARGE SCALE GENOMIC DNA]</scope>
    <source>
        <strain evidence="2 3">DSM 100309</strain>
    </source>
</reference>
<evidence type="ECO:0000313" key="2">
    <source>
        <dbReference type="EMBL" id="TCV86421.1"/>
    </source>
</evidence>
<feature type="signal peptide" evidence="1">
    <location>
        <begin position="1"/>
        <end position="26"/>
    </location>
</feature>
<accession>A0A4R3Y4T2</accession>
<feature type="chain" id="PRO_5020941434" evidence="1">
    <location>
        <begin position="27"/>
        <end position="218"/>
    </location>
</feature>
<dbReference type="AlphaFoldDB" id="A0A4R3Y4T2"/>
<dbReference type="OrthoDB" id="9792366at2"/>
<dbReference type="Proteomes" id="UP000295367">
    <property type="component" value="Unassembled WGS sequence"/>
</dbReference>
<name>A0A4R3Y4T2_9PROT</name>
<proteinExistence type="predicted"/>
<organism evidence="2 3">
    <name type="scientific">Sulfurirhabdus autotrophica</name>
    <dbReference type="NCBI Taxonomy" id="1706046"/>
    <lineage>
        <taxon>Bacteria</taxon>
        <taxon>Pseudomonadati</taxon>
        <taxon>Pseudomonadota</taxon>
        <taxon>Betaproteobacteria</taxon>
        <taxon>Nitrosomonadales</taxon>
        <taxon>Sulfuricellaceae</taxon>
        <taxon>Sulfurirhabdus</taxon>
    </lineage>
</organism>
<evidence type="ECO:0000313" key="3">
    <source>
        <dbReference type="Proteomes" id="UP000295367"/>
    </source>
</evidence>
<keyword evidence="1" id="KW-0732">Signal</keyword>
<keyword evidence="3" id="KW-1185">Reference proteome</keyword>
<evidence type="ECO:0000256" key="1">
    <source>
        <dbReference type="SAM" id="SignalP"/>
    </source>
</evidence>
<gene>
    <name evidence="2" type="ORF">EDC63_107109</name>
</gene>
<protein>
    <submittedName>
        <fullName evidence="2">Uncharacterized protein</fullName>
    </submittedName>
</protein>